<dbReference type="SUPFAM" id="SSF53756">
    <property type="entry name" value="UDP-Glycosyltransferase/glycogen phosphorylase"/>
    <property type="match status" value="1"/>
</dbReference>
<name>A0A0G1RLM3_UNCKA</name>
<dbReference type="AlphaFoldDB" id="A0A0G1RLM3"/>
<organism evidence="1 2">
    <name type="scientific">candidate division WWE3 bacterium GW2011_GWB1_47_11</name>
    <dbReference type="NCBI Taxonomy" id="1619117"/>
    <lineage>
        <taxon>Bacteria</taxon>
        <taxon>Katanobacteria</taxon>
    </lineage>
</organism>
<evidence type="ECO:0000313" key="2">
    <source>
        <dbReference type="Proteomes" id="UP000034684"/>
    </source>
</evidence>
<dbReference type="Proteomes" id="UP000034684">
    <property type="component" value="Unassembled WGS sequence"/>
</dbReference>
<dbReference type="Gene3D" id="3.40.50.2000">
    <property type="entry name" value="Glycogen Phosphorylase B"/>
    <property type="match status" value="1"/>
</dbReference>
<protein>
    <recommendedName>
        <fullName evidence="3">Glycosyl transferase family 1 domain-containing protein</fullName>
    </recommendedName>
</protein>
<proteinExistence type="predicted"/>
<dbReference type="EMBL" id="LCNN01000002">
    <property type="protein sequence ID" value="KKU57997.1"/>
    <property type="molecule type" value="Genomic_DNA"/>
</dbReference>
<comment type="caution">
    <text evidence="1">The sequence shown here is derived from an EMBL/GenBank/DDBJ whole genome shotgun (WGS) entry which is preliminary data.</text>
</comment>
<evidence type="ECO:0000313" key="1">
    <source>
        <dbReference type="EMBL" id="KKU57997.1"/>
    </source>
</evidence>
<reference evidence="1 2" key="1">
    <citation type="journal article" date="2015" name="Nature">
        <title>rRNA introns, odd ribosomes, and small enigmatic genomes across a large radiation of phyla.</title>
        <authorList>
            <person name="Brown C.T."/>
            <person name="Hug L.A."/>
            <person name="Thomas B.C."/>
            <person name="Sharon I."/>
            <person name="Castelle C.J."/>
            <person name="Singh A."/>
            <person name="Wilkins M.J."/>
            <person name="Williams K.H."/>
            <person name="Banfield J.F."/>
        </authorList>
    </citation>
    <scope>NUCLEOTIDE SEQUENCE [LARGE SCALE GENOMIC DNA]</scope>
</reference>
<gene>
    <name evidence="1" type="ORF">UX79_C0002G0008</name>
</gene>
<dbReference type="Pfam" id="PF13692">
    <property type="entry name" value="Glyco_trans_1_4"/>
    <property type="match status" value="1"/>
</dbReference>
<accession>A0A0G1RLM3</accession>
<sequence>MLFLVITHTAIRNGKSSAGPYSTVIKALESITHDIEAIKIPLQNFDYPILFGKSSKAEEVTIPKELGAIPAIKYTVDIIIIIYLIARYLYKHLDKVDQIVIIGIDPLSTLPAILFKYALGIKLIFYSVDFNEKRFLNEVLQKIYELADRLSSTAANQVWVVCNSLKEYKLHHYNTESTYIPNSFTFDGTNFRTNVKKRTLRRFVWTGSILTNRQIKHIVDLCNKIQQLQPKAEFWFIPSNKLAEIKQEIKMTHLKNTKVLDVDGQQASRELVSQCDIGIAVYDKRFGSTKYIEPIKIWEYMLCGLPFIISCEPSLNKELIDEGVVYLLKPDNQVPKDTAALEKFISPESVIAKRETCLEFAKKYDANKTIRHALSKLISSNTN</sequence>
<evidence type="ECO:0008006" key="3">
    <source>
        <dbReference type="Google" id="ProtNLM"/>
    </source>
</evidence>